<dbReference type="Proteomes" id="UP000317650">
    <property type="component" value="Chromosome 10"/>
</dbReference>
<keyword evidence="8" id="KW-0333">Golgi apparatus</keyword>
<dbReference type="EMBL" id="PYDT01000008">
    <property type="protein sequence ID" value="THU53439.1"/>
    <property type="molecule type" value="Genomic_DNA"/>
</dbReference>
<keyword evidence="5" id="KW-0812">Transmembrane</keyword>
<dbReference type="GO" id="GO:0000139">
    <property type="term" value="C:Golgi membrane"/>
    <property type="evidence" value="ECO:0007669"/>
    <property type="project" value="UniProtKB-SubCell"/>
</dbReference>
<dbReference type="Pfam" id="PF00777">
    <property type="entry name" value="Glyco_transf_29"/>
    <property type="match status" value="1"/>
</dbReference>
<comment type="caution">
    <text evidence="11">The sequence shown here is derived from an EMBL/GenBank/DDBJ whole genome shotgun (WGS) entry which is preliminary data.</text>
</comment>
<dbReference type="Gene3D" id="3.90.1480.20">
    <property type="entry name" value="Glycosyl transferase family 29"/>
    <property type="match status" value="1"/>
</dbReference>
<dbReference type="InterPro" id="IPR001675">
    <property type="entry name" value="Glyco_trans_29"/>
</dbReference>
<organism evidence="11 12">
    <name type="scientific">Musa balbisiana</name>
    <name type="common">Banana</name>
    <dbReference type="NCBI Taxonomy" id="52838"/>
    <lineage>
        <taxon>Eukaryota</taxon>
        <taxon>Viridiplantae</taxon>
        <taxon>Streptophyta</taxon>
        <taxon>Embryophyta</taxon>
        <taxon>Tracheophyta</taxon>
        <taxon>Spermatophyta</taxon>
        <taxon>Magnoliopsida</taxon>
        <taxon>Liliopsida</taxon>
        <taxon>Zingiberales</taxon>
        <taxon>Musaceae</taxon>
        <taxon>Musa</taxon>
    </lineage>
</organism>
<evidence type="ECO:0000256" key="9">
    <source>
        <dbReference type="ARBA" id="ARBA00023136"/>
    </source>
</evidence>
<gene>
    <name evidence="11" type="ORF">C4D60_Mb10t14410</name>
</gene>
<evidence type="ECO:0000256" key="3">
    <source>
        <dbReference type="ARBA" id="ARBA00022676"/>
    </source>
</evidence>
<dbReference type="STRING" id="52838.A0A4S8IXY3"/>
<keyword evidence="12" id="KW-1185">Reference proteome</keyword>
<dbReference type="InterPro" id="IPR038578">
    <property type="entry name" value="GT29-like_sf"/>
</dbReference>
<sequence length="425" mass="47962">MVRRTATSLAPMLRFGLRTVLRATVMRSFIRVPFVLLLVVAAFSWRSVFRRGVTLAPLVDEDASLLDAEDGSLLDAEALNATLYNLTDAEAGGLELQQEVLDLMGGRIESVYAAGGRSRIISIWRSMRYAGSRPGLLARLRFPARPEHPDRGRLFQEFRWRLSDWFLDSRGLQPEVMSELIERIKRPIDRHYGYPHTGRPYATCAVVGNSGVLLKSAHGRLIDGHDLVIRLNNARAAGYQQHVVTKTTISFINSSILHSCAMRLGCYCSPYGHFVPIVVYICQPAHFLDYLICNSTHKSPLLVTDGGFDTLCTRIVKYYSLKRFVEDTGKHPMLWGKFQDEKLFHYSSGMQAVMLGLGICKSVNVFGFGKSVDANHHYHTNQTAELNVLDYAAEYDFYRDLVERPQAIPYLGITKIKVPPVVFYH</sequence>
<proteinExistence type="inferred from homology"/>
<dbReference type="PANTHER" id="PTHR46779:SF1">
    <property type="entry name" value="BETA-1,6-GALACTOSYLTRANSFERASE GALT29A"/>
    <property type="match status" value="1"/>
</dbReference>
<dbReference type="GO" id="GO:0008373">
    <property type="term" value="F:sialyltransferase activity"/>
    <property type="evidence" value="ECO:0007669"/>
    <property type="project" value="InterPro"/>
</dbReference>
<keyword evidence="6" id="KW-0735">Signal-anchor</keyword>
<keyword evidence="7" id="KW-1133">Transmembrane helix</keyword>
<evidence type="ECO:0008006" key="13">
    <source>
        <dbReference type="Google" id="ProtNLM"/>
    </source>
</evidence>
<evidence type="ECO:0000313" key="12">
    <source>
        <dbReference type="Proteomes" id="UP000317650"/>
    </source>
</evidence>
<evidence type="ECO:0000256" key="4">
    <source>
        <dbReference type="ARBA" id="ARBA00022679"/>
    </source>
</evidence>
<evidence type="ECO:0000256" key="1">
    <source>
        <dbReference type="ARBA" id="ARBA00004323"/>
    </source>
</evidence>
<evidence type="ECO:0000256" key="5">
    <source>
        <dbReference type="ARBA" id="ARBA00022692"/>
    </source>
</evidence>
<evidence type="ECO:0000313" key="11">
    <source>
        <dbReference type="EMBL" id="THU53439.1"/>
    </source>
</evidence>
<protein>
    <recommendedName>
        <fullName evidence="13">Sialyltransferase-like protein</fullName>
    </recommendedName>
</protein>
<keyword evidence="9" id="KW-0472">Membrane</keyword>
<dbReference type="CDD" id="cd19952">
    <property type="entry name" value="GT29"/>
    <property type="match status" value="1"/>
</dbReference>
<dbReference type="AlphaFoldDB" id="A0A4S8IXY3"/>
<keyword evidence="4" id="KW-0808">Transferase</keyword>
<evidence type="ECO:0000256" key="6">
    <source>
        <dbReference type="ARBA" id="ARBA00022968"/>
    </source>
</evidence>
<dbReference type="PANTHER" id="PTHR46779">
    <property type="entry name" value="BETA-1,6-GALACTOSYLTRANSFERASE GALT29A"/>
    <property type="match status" value="1"/>
</dbReference>
<reference evidence="11 12" key="1">
    <citation type="journal article" date="2019" name="Nat. Plants">
        <title>Genome sequencing of Musa balbisiana reveals subgenome evolution and function divergence in polyploid bananas.</title>
        <authorList>
            <person name="Yao X."/>
        </authorList>
    </citation>
    <scope>NUCLEOTIDE SEQUENCE [LARGE SCALE GENOMIC DNA]</scope>
    <source>
        <strain evidence="12">cv. DH-PKW</strain>
        <tissue evidence="11">Leaves</tissue>
    </source>
</reference>
<evidence type="ECO:0000256" key="8">
    <source>
        <dbReference type="ARBA" id="ARBA00023034"/>
    </source>
</evidence>
<evidence type="ECO:0000256" key="10">
    <source>
        <dbReference type="ARBA" id="ARBA00023180"/>
    </source>
</evidence>
<comment type="subcellular location">
    <subcellularLocation>
        <location evidence="1">Golgi apparatus membrane</location>
        <topology evidence="1">Single-pass type II membrane protein</topology>
    </subcellularLocation>
</comment>
<name>A0A4S8IXY3_MUSBA</name>
<comment type="similarity">
    <text evidence="2">Belongs to the glycosyltransferase 29 family.</text>
</comment>
<keyword evidence="3" id="KW-0328">Glycosyltransferase</keyword>
<keyword evidence="10" id="KW-0325">Glycoprotein</keyword>
<evidence type="ECO:0000256" key="2">
    <source>
        <dbReference type="ARBA" id="ARBA00006003"/>
    </source>
</evidence>
<accession>A0A4S8IXY3</accession>
<evidence type="ECO:0000256" key="7">
    <source>
        <dbReference type="ARBA" id="ARBA00022989"/>
    </source>
</evidence>